<proteinExistence type="predicted"/>
<dbReference type="EMBL" id="JAMGSI010000002">
    <property type="protein sequence ID" value="MCL6658118.1"/>
    <property type="molecule type" value="Genomic_DNA"/>
</dbReference>
<dbReference type="SUPFAM" id="SSF52507">
    <property type="entry name" value="Homo-oligomeric flavin-containing Cys decarboxylases, HFCD"/>
    <property type="match status" value="1"/>
</dbReference>
<evidence type="ECO:0000313" key="4">
    <source>
        <dbReference type="Proteomes" id="UP000642553"/>
    </source>
</evidence>
<dbReference type="Proteomes" id="UP000642553">
    <property type="component" value="Chromosome"/>
</dbReference>
<accession>A0AAE6W1T9</accession>
<dbReference type="Proteomes" id="UP001202031">
    <property type="component" value="Unassembled WGS sequence"/>
</dbReference>
<dbReference type="InterPro" id="IPR036551">
    <property type="entry name" value="Flavin_trans-like"/>
</dbReference>
<protein>
    <submittedName>
        <fullName evidence="3">Phosphopantothenoylcysteine decarboxylase</fullName>
    </submittedName>
</protein>
<reference evidence="3" key="1">
    <citation type="submission" date="2018-05" db="EMBL/GenBank/DDBJ databases">
        <title>Complete genome sequnece of Akkermansia muciniphila EB-AMDK-40.</title>
        <authorList>
            <person name="Nam Y.-D."/>
            <person name="Chung W.-H."/>
            <person name="Park Y.S."/>
            <person name="Kang J."/>
        </authorList>
    </citation>
    <scope>NUCLEOTIDE SEQUENCE</scope>
    <source>
        <strain evidence="3">EB-AMDK-40</strain>
    </source>
</reference>
<organism evidence="3 4">
    <name type="scientific">Akkermansia massiliensis</name>
    <dbReference type="NCBI Taxonomy" id="2927224"/>
    <lineage>
        <taxon>Bacteria</taxon>
        <taxon>Pseudomonadati</taxon>
        <taxon>Verrucomicrobiota</taxon>
        <taxon>Verrucomicrobiia</taxon>
        <taxon>Verrucomicrobiales</taxon>
        <taxon>Akkermansiaceae</taxon>
        <taxon>Akkermansia</taxon>
    </lineage>
</organism>
<evidence type="ECO:0000313" key="3">
    <source>
        <dbReference type="EMBL" id="QHV62382.1"/>
    </source>
</evidence>
<dbReference type="EMBL" id="CP029701">
    <property type="protein sequence ID" value="QHV62382.1"/>
    <property type="molecule type" value="Genomic_DNA"/>
</dbReference>
<sequence length="179" mass="18928">MACIILGITGSIAAYKAADIASALVKSGHEVHCVCTAKALEFVTALTLHTISRNPVFSSFEDEKADWVPPHIQLAQRADLLLVAPATANTMANFAHGFAPDMLSSLYLACQAPVLICPAMNVHMWEHTATQQNAAVLKQRKGHCILGPCESGVLACGAEGAGKLMPVDLIVQKTLSLLP</sequence>
<dbReference type="Gene3D" id="3.40.50.1950">
    <property type="entry name" value="Flavin prenyltransferase-like"/>
    <property type="match status" value="1"/>
</dbReference>
<dbReference type="PANTHER" id="PTHR14359:SF6">
    <property type="entry name" value="PHOSPHOPANTOTHENOYLCYSTEINE DECARBOXYLASE"/>
    <property type="match status" value="1"/>
</dbReference>
<dbReference type="GeneID" id="84024681"/>
<evidence type="ECO:0000313" key="2">
    <source>
        <dbReference type="EMBL" id="MCL6658118.1"/>
    </source>
</evidence>
<evidence type="ECO:0000259" key="1">
    <source>
        <dbReference type="Pfam" id="PF02441"/>
    </source>
</evidence>
<dbReference type="InterPro" id="IPR003382">
    <property type="entry name" value="Flavoprotein"/>
</dbReference>
<feature type="domain" description="Flavoprotein" evidence="1">
    <location>
        <begin position="4"/>
        <end position="175"/>
    </location>
</feature>
<gene>
    <name evidence="3" type="ORF">DMI76_02900</name>
    <name evidence="2" type="ORF">M8N44_12430</name>
</gene>
<dbReference type="AlphaFoldDB" id="A0AAE6W1T9"/>
<reference evidence="2 5" key="2">
    <citation type="submission" date="2022-03" db="EMBL/GenBank/DDBJ databases">
        <title>Taxonomic description of new species and reclassification of some bacterial strains.</title>
        <authorList>
            <person name="Ndongo S."/>
        </authorList>
    </citation>
    <scope>NUCLEOTIDE SEQUENCE [LARGE SCALE GENOMIC DNA]</scope>
    <source>
        <strain evidence="2 5">Marseille-P6666</strain>
    </source>
</reference>
<dbReference type="GO" id="GO:0004633">
    <property type="term" value="F:phosphopantothenoylcysteine decarboxylase activity"/>
    <property type="evidence" value="ECO:0007669"/>
    <property type="project" value="TreeGrafter"/>
</dbReference>
<name>A0AAE6W1T9_9BACT</name>
<keyword evidence="5" id="KW-1185">Reference proteome</keyword>
<dbReference type="Pfam" id="PF02441">
    <property type="entry name" value="Flavoprotein"/>
    <property type="match status" value="1"/>
</dbReference>
<dbReference type="GO" id="GO:0010181">
    <property type="term" value="F:FMN binding"/>
    <property type="evidence" value="ECO:0007669"/>
    <property type="project" value="TreeGrafter"/>
</dbReference>
<dbReference type="GO" id="GO:0015937">
    <property type="term" value="P:coenzyme A biosynthetic process"/>
    <property type="evidence" value="ECO:0007669"/>
    <property type="project" value="TreeGrafter"/>
</dbReference>
<dbReference type="PANTHER" id="PTHR14359">
    <property type="entry name" value="HOMO-OLIGOMERIC FLAVIN CONTAINING CYS DECARBOXYLASE FAMILY"/>
    <property type="match status" value="1"/>
</dbReference>
<dbReference type="RefSeq" id="WP_022396482.1">
    <property type="nucleotide sequence ID" value="NZ_CP029701.1"/>
</dbReference>
<evidence type="ECO:0000313" key="5">
    <source>
        <dbReference type="Proteomes" id="UP001202031"/>
    </source>
</evidence>
<dbReference type="GO" id="GO:0071513">
    <property type="term" value="C:phosphopantothenoylcysteine decarboxylase complex"/>
    <property type="evidence" value="ECO:0007669"/>
    <property type="project" value="TreeGrafter"/>
</dbReference>